<feature type="region of interest" description="Disordered" evidence="1">
    <location>
        <begin position="225"/>
        <end position="249"/>
    </location>
</feature>
<dbReference type="InterPro" id="IPR019268">
    <property type="entry name" value="DUF2278"/>
</dbReference>
<dbReference type="Pfam" id="PF10042">
    <property type="entry name" value="DUF2278"/>
    <property type="match status" value="1"/>
</dbReference>
<dbReference type="EMBL" id="CP089391">
    <property type="protein sequence ID" value="WBL82395.1"/>
    <property type="molecule type" value="Genomic_DNA"/>
</dbReference>
<dbReference type="Proteomes" id="UP001179614">
    <property type="component" value="Chromosome"/>
</dbReference>
<organism evidence="2 3">
    <name type="scientific">Bradyrhizobium xenonodulans</name>
    <dbReference type="NCBI Taxonomy" id="2736875"/>
    <lineage>
        <taxon>Bacteria</taxon>
        <taxon>Pseudomonadati</taxon>
        <taxon>Pseudomonadota</taxon>
        <taxon>Alphaproteobacteria</taxon>
        <taxon>Hyphomicrobiales</taxon>
        <taxon>Nitrobacteraceae</taxon>
        <taxon>Bradyrhizobium</taxon>
    </lineage>
</organism>
<dbReference type="InterPro" id="IPR036415">
    <property type="entry name" value="Lamin_tail_dom_sf"/>
</dbReference>
<evidence type="ECO:0000313" key="3">
    <source>
        <dbReference type="Proteomes" id="UP001179614"/>
    </source>
</evidence>
<reference evidence="2" key="1">
    <citation type="submission" date="2021-12" db="EMBL/GenBank/DDBJ databases">
        <title>Bradyrhizobium xenonodulans sp. nov.</title>
        <authorList>
            <person name="Claassens R."/>
            <person name="Venter S.N."/>
            <person name="Beukes C.W."/>
            <person name="Stepkowski T."/>
            <person name="Steenkamp E.T."/>
        </authorList>
    </citation>
    <scope>NUCLEOTIDE SEQUENCE</scope>
    <source>
        <strain evidence="2">14AB</strain>
    </source>
</reference>
<gene>
    <name evidence="2" type="ORF">I3J27_18910</name>
</gene>
<feature type="region of interest" description="Disordered" evidence="1">
    <location>
        <begin position="332"/>
        <end position="360"/>
    </location>
</feature>
<protein>
    <submittedName>
        <fullName evidence="2">YukJ family protein</fullName>
    </submittedName>
</protein>
<dbReference type="SUPFAM" id="SSF74853">
    <property type="entry name" value="Lamin A/C globular tail domain"/>
    <property type="match status" value="1"/>
</dbReference>
<keyword evidence="3" id="KW-1185">Reference proteome</keyword>
<evidence type="ECO:0000313" key="2">
    <source>
        <dbReference type="EMBL" id="WBL82395.1"/>
    </source>
</evidence>
<proteinExistence type="predicted"/>
<sequence>MNTGASAAATPRQVSAMPLKHYSVLKGRPIAMRFGTGQSPHYQVHVVADNADFRIAVNVQSADGSEVEYLVRSHFVHPITDQLAALPEGLHPQSPKPGSTALDFIRGNLMQPQEMVPLPLSLPGPDNDLNEKLDQFVQRALSNESAMVYAFGETWGPETKADNYFGFRPGRGIHDIHMNQGNPIGKFSGDNGPWQDGGLVFEFPDQNLWTAVFLKFQTQAWHTDDRTGHPIDLGGGTPTTPPDPTTPPTEEMPDGLVRIIAALVNAVKTPEREVVTLLNTADRDIDLTGWMLADKQKNKMVLSGKIAAGHARRRRAEADGTIEPGRHHFVAGRTRGQNSRRRLHQGASENSGPDHSILVS</sequence>
<evidence type="ECO:0000256" key="1">
    <source>
        <dbReference type="SAM" id="MobiDB-lite"/>
    </source>
</evidence>
<name>A0ABY7MVG9_9BRAD</name>
<accession>A0ABY7MVG9</accession>
<dbReference type="RefSeq" id="WP_270172353.1">
    <property type="nucleotide sequence ID" value="NZ_CP089391.1"/>
</dbReference>
<feature type="compositionally biased region" description="Polar residues" evidence="1">
    <location>
        <begin position="347"/>
        <end position="360"/>
    </location>
</feature>